<name>A0A4Z1KDR9_9HELO</name>
<dbReference type="Proteomes" id="UP000297280">
    <property type="component" value="Unassembled WGS sequence"/>
</dbReference>
<feature type="compositionally biased region" description="Polar residues" evidence="1">
    <location>
        <begin position="69"/>
        <end position="87"/>
    </location>
</feature>
<evidence type="ECO:0000256" key="1">
    <source>
        <dbReference type="SAM" id="MobiDB-lite"/>
    </source>
</evidence>
<evidence type="ECO:0000313" key="2">
    <source>
        <dbReference type="EMBL" id="TGO83820.1"/>
    </source>
</evidence>
<protein>
    <submittedName>
        <fullName evidence="2">Uncharacterized protein</fullName>
    </submittedName>
</protein>
<feature type="compositionally biased region" description="Basic and acidic residues" evidence="1">
    <location>
        <begin position="1"/>
        <end position="14"/>
    </location>
</feature>
<accession>A0A4Z1KDR9</accession>
<reference evidence="2 3" key="1">
    <citation type="submission" date="2017-12" db="EMBL/GenBank/DDBJ databases">
        <title>Comparative genomics of Botrytis spp.</title>
        <authorList>
            <person name="Valero-Jimenez C.A."/>
            <person name="Tapia P."/>
            <person name="Veloso J."/>
            <person name="Silva-Moreno E."/>
            <person name="Staats M."/>
            <person name="Valdes J.H."/>
            <person name="Van Kan J.A.L."/>
        </authorList>
    </citation>
    <scope>NUCLEOTIDE SEQUENCE [LARGE SCALE GENOMIC DNA]</scope>
    <source>
        <strain evidence="2 3">MUCL3349</strain>
    </source>
</reference>
<organism evidence="2 3">
    <name type="scientific">Botrytis porri</name>
    <dbReference type="NCBI Taxonomy" id="87229"/>
    <lineage>
        <taxon>Eukaryota</taxon>
        <taxon>Fungi</taxon>
        <taxon>Dikarya</taxon>
        <taxon>Ascomycota</taxon>
        <taxon>Pezizomycotina</taxon>
        <taxon>Leotiomycetes</taxon>
        <taxon>Helotiales</taxon>
        <taxon>Sclerotiniaceae</taxon>
        <taxon>Botrytis</taxon>
    </lineage>
</organism>
<proteinExistence type="predicted"/>
<dbReference type="EMBL" id="PQXO01000587">
    <property type="protein sequence ID" value="TGO83820.1"/>
    <property type="molecule type" value="Genomic_DNA"/>
</dbReference>
<dbReference type="AlphaFoldDB" id="A0A4Z1KDR9"/>
<sequence>MRIRTKNKEQRELEIQGPYIHGRFQAKARQAKSKSSKATSKVKQDKATSKSQNTHHIARAKFQALYNPPISSRQTISDARNQKTPDQSIHALNAEAKTPNPKP</sequence>
<feature type="region of interest" description="Disordered" evidence="1">
    <location>
        <begin position="1"/>
        <end position="103"/>
    </location>
</feature>
<comment type="caution">
    <text evidence="2">The sequence shown here is derived from an EMBL/GenBank/DDBJ whole genome shotgun (WGS) entry which is preliminary data.</text>
</comment>
<feature type="compositionally biased region" description="Basic residues" evidence="1">
    <location>
        <begin position="24"/>
        <end position="35"/>
    </location>
</feature>
<gene>
    <name evidence="2" type="ORF">BPOR_0588g00010</name>
</gene>
<keyword evidence="3" id="KW-1185">Reference proteome</keyword>
<evidence type="ECO:0000313" key="3">
    <source>
        <dbReference type="Proteomes" id="UP000297280"/>
    </source>
</evidence>